<comment type="caution">
    <text evidence="2">The sequence shown here is derived from an EMBL/GenBank/DDBJ whole genome shotgun (WGS) entry which is preliminary data.</text>
</comment>
<name>A0A371G4P9_MUCPR</name>
<evidence type="ECO:0000259" key="1">
    <source>
        <dbReference type="Pfam" id="PF25597"/>
    </source>
</evidence>
<gene>
    <name evidence="2" type="ORF">CR513_33242</name>
</gene>
<feature type="domain" description="Retroviral polymerase SH3-like" evidence="1">
    <location>
        <begin position="2"/>
        <end position="41"/>
    </location>
</feature>
<evidence type="ECO:0000313" key="3">
    <source>
        <dbReference type="Proteomes" id="UP000257109"/>
    </source>
</evidence>
<organism evidence="2 3">
    <name type="scientific">Mucuna pruriens</name>
    <name type="common">Velvet bean</name>
    <name type="synonym">Dolichos pruriens</name>
    <dbReference type="NCBI Taxonomy" id="157652"/>
    <lineage>
        <taxon>Eukaryota</taxon>
        <taxon>Viridiplantae</taxon>
        <taxon>Streptophyta</taxon>
        <taxon>Embryophyta</taxon>
        <taxon>Tracheophyta</taxon>
        <taxon>Spermatophyta</taxon>
        <taxon>Magnoliopsida</taxon>
        <taxon>eudicotyledons</taxon>
        <taxon>Gunneridae</taxon>
        <taxon>Pentapetalae</taxon>
        <taxon>rosids</taxon>
        <taxon>fabids</taxon>
        <taxon>Fabales</taxon>
        <taxon>Fabaceae</taxon>
        <taxon>Papilionoideae</taxon>
        <taxon>50 kb inversion clade</taxon>
        <taxon>NPAAA clade</taxon>
        <taxon>indigoferoid/millettioid clade</taxon>
        <taxon>Phaseoleae</taxon>
        <taxon>Mucuna</taxon>
    </lineage>
</organism>
<dbReference type="InterPro" id="IPR057670">
    <property type="entry name" value="SH3_retrovirus"/>
</dbReference>
<dbReference type="OrthoDB" id="6776856at2759"/>
<protein>
    <recommendedName>
        <fullName evidence="1">Retroviral polymerase SH3-like domain-containing protein</fullName>
    </recommendedName>
</protein>
<dbReference type="Pfam" id="PF25597">
    <property type="entry name" value="SH3_retrovirus"/>
    <property type="match status" value="1"/>
</dbReference>
<evidence type="ECO:0000313" key="2">
    <source>
        <dbReference type="EMBL" id="RDX85550.1"/>
    </source>
</evidence>
<keyword evidence="3" id="KW-1185">Reference proteome</keyword>
<proteinExistence type="predicted"/>
<dbReference type="AlphaFoldDB" id="A0A371G4P9"/>
<dbReference type="EMBL" id="QJKJ01006765">
    <property type="protein sequence ID" value="RDX85550.1"/>
    <property type="molecule type" value="Genomic_DNA"/>
</dbReference>
<dbReference type="Proteomes" id="UP000257109">
    <property type="component" value="Unassembled WGS sequence"/>
</dbReference>
<sequence length="108" mass="12810">MMFLGYDSTSAYKLYNSISKKIVLNKDFTVDESKGWWWETTIESDKIQPYRPQRTRQPPEKFGDYSSIPNFVMTEEEDMMHLALLAETKPMSFKQSKNLNGRQQWKKS</sequence>
<accession>A0A371G4P9</accession>
<reference evidence="2" key="1">
    <citation type="submission" date="2018-05" db="EMBL/GenBank/DDBJ databases">
        <title>Draft genome of Mucuna pruriens seed.</title>
        <authorList>
            <person name="Nnadi N.E."/>
            <person name="Vos R."/>
            <person name="Hasami M.H."/>
            <person name="Devisetty U.K."/>
            <person name="Aguiy J.C."/>
        </authorList>
    </citation>
    <scope>NUCLEOTIDE SEQUENCE [LARGE SCALE GENOMIC DNA]</scope>
    <source>
        <strain evidence="2">JCA_2017</strain>
    </source>
</reference>
<feature type="non-terminal residue" evidence="2">
    <location>
        <position position="1"/>
    </location>
</feature>